<dbReference type="PANTHER" id="PTHR11161">
    <property type="entry name" value="O-ACYLTRANSFERASE"/>
    <property type="match status" value="1"/>
</dbReference>
<feature type="transmembrane region" description="Helical" evidence="1">
    <location>
        <begin position="465"/>
        <end position="486"/>
    </location>
</feature>
<dbReference type="SMART" id="SM00703">
    <property type="entry name" value="NRF"/>
    <property type="match status" value="1"/>
</dbReference>
<gene>
    <name evidence="4" type="ORF">MELIAE_LOCUS10562</name>
</gene>
<dbReference type="OrthoDB" id="10006435at2759"/>
<dbReference type="Pfam" id="PF01757">
    <property type="entry name" value="Acyl_transf_3"/>
    <property type="match status" value="1"/>
</dbReference>
<feature type="chain" id="PRO_5040409434" description="Nose resistant-to-fluoxetine protein N-terminal domain-containing protein" evidence="2">
    <location>
        <begin position="20"/>
        <end position="612"/>
    </location>
</feature>
<keyword evidence="2" id="KW-0732">Signal</keyword>
<keyword evidence="1" id="KW-1133">Transmembrane helix</keyword>
<organism evidence="4 5">
    <name type="scientific">Brassicogethes aeneus</name>
    <name type="common">Rape pollen beetle</name>
    <name type="synonym">Meligethes aeneus</name>
    <dbReference type="NCBI Taxonomy" id="1431903"/>
    <lineage>
        <taxon>Eukaryota</taxon>
        <taxon>Metazoa</taxon>
        <taxon>Ecdysozoa</taxon>
        <taxon>Arthropoda</taxon>
        <taxon>Hexapoda</taxon>
        <taxon>Insecta</taxon>
        <taxon>Pterygota</taxon>
        <taxon>Neoptera</taxon>
        <taxon>Endopterygota</taxon>
        <taxon>Coleoptera</taxon>
        <taxon>Polyphaga</taxon>
        <taxon>Cucujiformia</taxon>
        <taxon>Nitidulidae</taxon>
        <taxon>Meligethinae</taxon>
        <taxon>Brassicogethes</taxon>
    </lineage>
</organism>
<feature type="transmembrane region" description="Helical" evidence="1">
    <location>
        <begin position="287"/>
        <end position="309"/>
    </location>
</feature>
<protein>
    <recommendedName>
        <fullName evidence="3">Nose resistant-to-fluoxetine protein N-terminal domain-containing protein</fullName>
    </recommendedName>
</protein>
<reference evidence="4" key="1">
    <citation type="submission" date="2021-12" db="EMBL/GenBank/DDBJ databases">
        <authorList>
            <person name="King R."/>
        </authorList>
    </citation>
    <scope>NUCLEOTIDE SEQUENCE</scope>
</reference>
<feature type="transmembrane region" description="Helical" evidence="1">
    <location>
        <begin position="374"/>
        <end position="393"/>
    </location>
</feature>
<name>A0A9P0FKJ8_BRAAE</name>
<keyword evidence="5" id="KW-1185">Reference proteome</keyword>
<dbReference type="Proteomes" id="UP001154078">
    <property type="component" value="Chromosome 7"/>
</dbReference>
<dbReference type="GO" id="GO:0016747">
    <property type="term" value="F:acyltransferase activity, transferring groups other than amino-acyl groups"/>
    <property type="evidence" value="ECO:0007669"/>
    <property type="project" value="InterPro"/>
</dbReference>
<evidence type="ECO:0000259" key="3">
    <source>
        <dbReference type="SMART" id="SM00703"/>
    </source>
</evidence>
<feature type="transmembrane region" description="Helical" evidence="1">
    <location>
        <begin position="329"/>
        <end position="354"/>
    </location>
</feature>
<dbReference type="InterPro" id="IPR002656">
    <property type="entry name" value="Acyl_transf_3_dom"/>
</dbReference>
<feature type="transmembrane region" description="Helical" evidence="1">
    <location>
        <begin position="589"/>
        <end position="608"/>
    </location>
</feature>
<accession>A0A9P0FKJ8</accession>
<feature type="transmembrane region" description="Helical" evidence="1">
    <location>
        <begin position="438"/>
        <end position="458"/>
    </location>
</feature>
<keyword evidence="1" id="KW-0812">Transmembrane</keyword>
<feature type="transmembrane region" description="Helical" evidence="1">
    <location>
        <begin position="511"/>
        <end position="533"/>
    </location>
</feature>
<evidence type="ECO:0000313" key="5">
    <source>
        <dbReference type="Proteomes" id="UP001154078"/>
    </source>
</evidence>
<dbReference type="InterPro" id="IPR052728">
    <property type="entry name" value="O2_lipid_transport_reg"/>
</dbReference>
<proteinExistence type="predicted"/>
<dbReference type="Pfam" id="PF20146">
    <property type="entry name" value="NRF"/>
    <property type="match status" value="1"/>
</dbReference>
<evidence type="ECO:0000313" key="4">
    <source>
        <dbReference type="EMBL" id="CAH0560888.1"/>
    </source>
</evidence>
<dbReference type="AlphaFoldDB" id="A0A9P0FKJ8"/>
<dbReference type="EMBL" id="OV121138">
    <property type="protein sequence ID" value="CAH0560888.1"/>
    <property type="molecule type" value="Genomic_DNA"/>
</dbReference>
<sequence>MRPACLTVVTLLFCNNVTAIKLGYVPFFGNDNENVEFFDAIEVLIKSSDSLNPICKNHTLLYLKDLKSFRIWASDMFDASTKFSSGRLYGETYDFGNYDECIEVVVPNEYGEFTGRPCLAKFTVEPPKKYKKKKHLSDYRKFYNQSMLDQIFSHLGDPSRVPRNEFYYTYCIPSSCTNEDLQNILDDFLDLNTVNQFKIKAEVNKITCQLSIKHDFIGGDFAFLAFVVGLLGLILIASFYDFINKLRSKDDSTYTYRYQKLLLCFSFPRNLRKLVTIKNDDKDGLSCIGGLKAITMALIILGHGLMFIISSPMQNPIFVENMYSRMTTVVLLNGPVVVDTFFLISGFLTSYLMLLKLHKRNRGINIFLLYIHRILRLTPSYAFIIAFYCTVFSKLGSGLFWHKKIVVEQERCQASWWANLLYINNYIKKDEICMFQSWYLSCEIHLFMVSVLLVLFLWKKPRKAIITISTTLIVSITAVFLTVYIYDEEAILLLYVHFLKDPVLNSTYKSVYIPSHLRLTPYLIGILVGYLRYKIKKHNYKMSRLVCTTGWFICMVVMLTTMYSGYVFYNQEIPKSIIFNAVYSSMYHLTWGASISWIIIAVSCGYGGNSFL</sequence>
<feature type="transmembrane region" description="Helical" evidence="1">
    <location>
        <begin position="545"/>
        <end position="569"/>
    </location>
</feature>
<feature type="domain" description="Nose resistant-to-fluoxetine protein N-terminal" evidence="3">
    <location>
        <begin position="52"/>
        <end position="206"/>
    </location>
</feature>
<feature type="signal peptide" evidence="2">
    <location>
        <begin position="1"/>
        <end position="19"/>
    </location>
</feature>
<evidence type="ECO:0000256" key="2">
    <source>
        <dbReference type="SAM" id="SignalP"/>
    </source>
</evidence>
<dbReference type="PANTHER" id="PTHR11161:SF71">
    <property type="entry name" value="NOSE RESISTANT-TO-FLUOXETINE PROTEIN N-TERMINAL DOMAIN-CONTAINING PROTEIN"/>
    <property type="match status" value="1"/>
</dbReference>
<feature type="transmembrane region" description="Helical" evidence="1">
    <location>
        <begin position="221"/>
        <end position="243"/>
    </location>
</feature>
<keyword evidence="1" id="KW-0472">Membrane</keyword>
<dbReference type="InterPro" id="IPR006621">
    <property type="entry name" value="Nose-resist-to-fluoxetine_N"/>
</dbReference>
<evidence type="ECO:0000256" key="1">
    <source>
        <dbReference type="SAM" id="Phobius"/>
    </source>
</evidence>